<dbReference type="SMART" id="SM00355">
    <property type="entry name" value="ZnF_C2H2"/>
    <property type="match status" value="13"/>
</dbReference>
<dbReference type="InParanoid" id="H2Z1L6"/>
<keyword evidence="9" id="KW-0539">Nucleus</keyword>
<dbReference type="GO" id="GO:0008270">
    <property type="term" value="F:zinc ion binding"/>
    <property type="evidence" value="ECO:0007669"/>
    <property type="project" value="UniProtKB-KW"/>
</dbReference>
<dbReference type="PANTHER" id="PTHR24393">
    <property type="entry name" value="ZINC FINGER PROTEIN"/>
    <property type="match status" value="1"/>
</dbReference>
<dbReference type="InterPro" id="IPR036236">
    <property type="entry name" value="Znf_C2H2_sf"/>
</dbReference>
<accession>H2Z1L6</accession>
<dbReference type="InterPro" id="IPR013087">
    <property type="entry name" value="Znf_C2H2_type"/>
</dbReference>
<dbReference type="FunFam" id="3.30.160.60:FF:000446">
    <property type="entry name" value="Zinc finger protein"/>
    <property type="match status" value="2"/>
</dbReference>
<dbReference type="GO" id="GO:0000978">
    <property type="term" value="F:RNA polymerase II cis-regulatory region sequence-specific DNA binding"/>
    <property type="evidence" value="ECO:0007669"/>
    <property type="project" value="TreeGrafter"/>
</dbReference>
<proteinExistence type="predicted"/>
<feature type="domain" description="C2H2-type" evidence="11">
    <location>
        <begin position="199"/>
        <end position="226"/>
    </location>
</feature>
<keyword evidence="3" id="KW-0677">Repeat</keyword>
<dbReference type="GO" id="GO:0001228">
    <property type="term" value="F:DNA-binding transcription activator activity, RNA polymerase II-specific"/>
    <property type="evidence" value="ECO:0007669"/>
    <property type="project" value="TreeGrafter"/>
</dbReference>
<dbReference type="OMA" id="DFHMRTH"/>
<dbReference type="HOGENOM" id="CLU_002678_31_5_1"/>
<evidence type="ECO:0000256" key="8">
    <source>
        <dbReference type="ARBA" id="ARBA00023163"/>
    </source>
</evidence>
<dbReference type="SUPFAM" id="SSF57667">
    <property type="entry name" value="beta-beta-alpha zinc fingers"/>
    <property type="match status" value="8"/>
</dbReference>
<reference evidence="12" key="3">
    <citation type="submission" date="2025-09" db="UniProtKB">
        <authorList>
            <consortium name="Ensembl"/>
        </authorList>
    </citation>
    <scope>IDENTIFICATION</scope>
</reference>
<feature type="domain" description="C2H2-type" evidence="11">
    <location>
        <begin position="403"/>
        <end position="431"/>
    </location>
</feature>
<feature type="domain" description="C2H2-type" evidence="11">
    <location>
        <begin position="309"/>
        <end position="332"/>
    </location>
</feature>
<evidence type="ECO:0000256" key="3">
    <source>
        <dbReference type="ARBA" id="ARBA00022737"/>
    </source>
</evidence>
<evidence type="ECO:0000256" key="7">
    <source>
        <dbReference type="ARBA" id="ARBA00023125"/>
    </source>
</evidence>
<name>H2Z1L6_CIOSA</name>
<protein>
    <recommendedName>
        <fullName evidence="11">C2H2-type domain-containing protein</fullName>
    </recommendedName>
</protein>
<dbReference type="GeneTree" id="ENSGT00940000162287"/>
<feature type="domain" description="C2H2-type" evidence="11">
    <location>
        <begin position="254"/>
        <end position="282"/>
    </location>
</feature>
<feature type="domain" description="C2H2-type" evidence="11">
    <location>
        <begin position="173"/>
        <end position="196"/>
    </location>
</feature>
<dbReference type="Gene3D" id="3.30.160.60">
    <property type="entry name" value="Classic Zinc Finger"/>
    <property type="match status" value="9"/>
</dbReference>
<feature type="domain" description="C2H2-type" evidence="11">
    <location>
        <begin position="340"/>
        <end position="368"/>
    </location>
</feature>
<evidence type="ECO:0000313" key="12">
    <source>
        <dbReference type="Ensembl" id="ENSCSAVP00000011478.1"/>
    </source>
</evidence>
<feature type="domain" description="C2H2-type" evidence="11">
    <location>
        <begin position="488"/>
        <end position="516"/>
    </location>
</feature>
<keyword evidence="13" id="KW-1185">Reference proteome</keyword>
<dbReference type="PANTHER" id="PTHR24393:SF34">
    <property type="entry name" value="PR_SET DOMAIN 13"/>
    <property type="match status" value="1"/>
</dbReference>
<dbReference type="PROSITE" id="PS00028">
    <property type="entry name" value="ZINC_FINGER_C2H2_1"/>
    <property type="match status" value="12"/>
</dbReference>
<feature type="domain" description="C2H2-type" evidence="11">
    <location>
        <begin position="369"/>
        <end position="396"/>
    </location>
</feature>
<dbReference type="GO" id="GO:0005634">
    <property type="term" value="C:nucleus"/>
    <property type="evidence" value="ECO:0007669"/>
    <property type="project" value="UniProtKB-SubCell"/>
</dbReference>
<evidence type="ECO:0000256" key="5">
    <source>
        <dbReference type="ARBA" id="ARBA00022833"/>
    </source>
</evidence>
<evidence type="ECO:0000256" key="10">
    <source>
        <dbReference type="PROSITE-ProRule" id="PRU00042"/>
    </source>
</evidence>
<evidence type="ECO:0000313" key="13">
    <source>
        <dbReference type="Proteomes" id="UP000007875"/>
    </source>
</evidence>
<feature type="domain" description="C2H2-type" evidence="11">
    <location>
        <begin position="460"/>
        <end position="487"/>
    </location>
</feature>
<dbReference type="AlphaFoldDB" id="H2Z1L6"/>
<organism evidence="12 13">
    <name type="scientific">Ciona savignyi</name>
    <name type="common">Pacific transparent sea squirt</name>
    <dbReference type="NCBI Taxonomy" id="51511"/>
    <lineage>
        <taxon>Eukaryota</taxon>
        <taxon>Metazoa</taxon>
        <taxon>Chordata</taxon>
        <taxon>Tunicata</taxon>
        <taxon>Ascidiacea</taxon>
        <taxon>Phlebobranchia</taxon>
        <taxon>Cionidae</taxon>
        <taxon>Ciona</taxon>
    </lineage>
</organism>
<dbReference type="Pfam" id="PF00096">
    <property type="entry name" value="zf-C2H2"/>
    <property type="match status" value="11"/>
</dbReference>
<keyword evidence="6" id="KW-0805">Transcription regulation</keyword>
<feature type="domain" description="C2H2-type" evidence="11">
    <location>
        <begin position="517"/>
        <end position="540"/>
    </location>
</feature>
<dbReference type="FunFam" id="3.30.160.60:FF:000340">
    <property type="entry name" value="zinc finger protein 473 isoform X1"/>
    <property type="match status" value="1"/>
</dbReference>
<feature type="domain" description="C2H2-type" evidence="11">
    <location>
        <begin position="227"/>
        <end position="254"/>
    </location>
</feature>
<feature type="domain" description="C2H2-type" evidence="11">
    <location>
        <begin position="432"/>
        <end position="454"/>
    </location>
</feature>
<reference evidence="13" key="1">
    <citation type="submission" date="2003-08" db="EMBL/GenBank/DDBJ databases">
        <authorList>
            <person name="Birren B."/>
            <person name="Nusbaum C."/>
            <person name="Abebe A."/>
            <person name="Abouelleil A."/>
            <person name="Adekoya E."/>
            <person name="Ait-zahra M."/>
            <person name="Allen N."/>
            <person name="Allen T."/>
            <person name="An P."/>
            <person name="Anderson M."/>
            <person name="Anderson S."/>
            <person name="Arachchi H."/>
            <person name="Armbruster J."/>
            <person name="Bachantsang P."/>
            <person name="Baldwin J."/>
            <person name="Barry A."/>
            <person name="Bayul T."/>
            <person name="Blitshsteyn B."/>
            <person name="Bloom T."/>
            <person name="Blye J."/>
            <person name="Boguslavskiy L."/>
            <person name="Borowsky M."/>
            <person name="Boukhgalter B."/>
            <person name="Brunache A."/>
            <person name="Butler J."/>
            <person name="Calixte N."/>
            <person name="Calvo S."/>
            <person name="Camarata J."/>
            <person name="Campo K."/>
            <person name="Chang J."/>
            <person name="Cheshatsang Y."/>
            <person name="Citroen M."/>
            <person name="Collymore A."/>
            <person name="Considine T."/>
            <person name="Cook A."/>
            <person name="Cooke P."/>
            <person name="Corum B."/>
            <person name="Cuomo C."/>
            <person name="David R."/>
            <person name="Dawoe T."/>
            <person name="Degray S."/>
            <person name="Dodge S."/>
            <person name="Dooley K."/>
            <person name="Dorje P."/>
            <person name="Dorjee K."/>
            <person name="Dorris L."/>
            <person name="Duffey N."/>
            <person name="Dupes A."/>
            <person name="Elkins T."/>
            <person name="Engels R."/>
            <person name="Erickson J."/>
            <person name="Farina A."/>
            <person name="Faro S."/>
            <person name="Ferreira P."/>
            <person name="Fischer H."/>
            <person name="Fitzgerald M."/>
            <person name="Foley K."/>
            <person name="Gage D."/>
            <person name="Galagan J."/>
            <person name="Gearin G."/>
            <person name="Gnerre S."/>
            <person name="Gnirke A."/>
            <person name="Goyette A."/>
            <person name="Graham J."/>
            <person name="Grandbois E."/>
            <person name="Gyaltsen K."/>
            <person name="Hafez N."/>
            <person name="Hagopian D."/>
            <person name="Hagos B."/>
            <person name="Hall J."/>
            <person name="Hatcher B."/>
            <person name="Heller A."/>
            <person name="Higgins H."/>
            <person name="Honan T."/>
            <person name="Horn A."/>
            <person name="Houde N."/>
            <person name="Hughes L."/>
            <person name="Hulme W."/>
            <person name="Husby E."/>
            <person name="Iliev I."/>
            <person name="Jaffe D."/>
            <person name="Jones C."/>
            <person name="Kamal M."/>
            <person name="Kamat A."/>
            <person name="Kamvysselis M."/>
            <person name="Karlsson E."/>
            <person name="Kells C."/>
            <person name="Kieu A."/>
            <person name="Kisner P."/>
            <person name="Kodira C."/>
            <person name="Kulbokas E."/>
            <person name="Labutti K."/>
            <person name="Lama D."/>
            <person name="Landers T."/>
            <person name="Leger J."/>
            <person name="Levine S."/>
            <person name="Lewis D."/>
            <person name="Lewis T."/>
            <person name="Lindblad-toh K."/>
            <person name="Liu X."/>
            <person name="Lokyitsang T."/>
            <person name="Lokyitsang Y."/>
            <person name="Lucien O."/>
            <person name="Lui A."/>
            <person name="Ma L.J."/>
            <person name="Mabbitt R."/>
            <person name="Macdonald J."/>
            <person name="Maclean C."/>
            <person name="Major J."/>
            <person name="Manning J."/>
            <person name="Marabella R."/>
            <person name="Maru K."/>
            <person name="Matthews C."/>
            <person name="Mauceli E."/>
            <person name="Mccarthy M."/>
            <person name="Mcdonough S."/>
            <person name="Mcghee T."/>
            <person name="Meldrim J."/>
            <person name="Meneus L."/>
            <person name="Mesirov J."/>
            <person name="Mihalev A."/>
            <person name="Mihova T."/>
            <person name="Mikkelsen T."/>
            <person name="Mlenga V."/>
            <person name="Moru K."/>
            <person name="Mozes J."/>
            <person name="Mulrain L."/>
            <person name="Munson G."/>
            <person name="Naylor J."/>
            <person name="Newes C."/>
            <person name="Nguyen C."/>
            <person name="Nguyen N."/>
            <person name="Nguyen T."/>
            <person name="Nicol R."/>
            <person name="Nielsen C."/>
            <person name="Nizzari M."/>
            <person name="Norbu C."/>
            <person name="Norbu N."/>
            <person name="O'donnell P."/>
            <person name="Okoawo O."/>
            <person name="O'leary S."/>
            <person name="Omotosho B."/>
            <person name="O'neill K."/>
            <person name="Osman S."/>
            <person name="Parker S."/>
            <person name="Perrin D."/>
            <person name="Phunkhang P."/>
            <person name="Piqani B."/>
            <person name="Purcell S."/>
            <person name="Rachupka T."/>
            <person name="Ramasamy U."/>
            <person name="Rameau R."/>
            <person name="Ray V."/>
            <person name="Raymond C."/>
            <person name="Retta R."/>
            <person name="Richardson S."/>
            <person name="Rise C."/>
            <person name="Rodriguez J."/>
            <person name="Rogers J."/>
            <person name="Rogov P."/>
            <person name="Rutman M."/>
            <person name="Schupbach R."/>
            <person name="Seaman C."/>
            <person name="Settipalli S."/>
            <person name="Sharpe T."/>
            <person name="Sheridan J."/>
            <person name="Sherpa N."/>
            <person name="Shi J."/>
            <person name="Smirnov S."/>
            <person name="Smith C."/>
            <person name="Sougnez C."/>
            <person name="Spencer B."/>
            <person name="Stalker J."/>
            <person name="Stange-thomann N."/>
            <person name="Stavropoulos S."/>
            <person name="Stetson K."/>
            <person name="Stone C."/>
            <person name="Stone S."/>
            <person name="Stubbs M."/>
            <person name="Talamas J."/>
            <person name="Tchuinga P."/>
            <person name="Tenzing P."/>
            <person name="Tesfaye S."/>
            <person name="Theodore J."/>
            <person name="Thoulutsang Y."/>
            <person name="Topham K."/>
            <person name="Towey S."/>
            <person name="Tsamla T."/>
            <person name="Tsomo N."/>
            <person name="Vallee D."/>
            <person name="Vassiliev H."/>
            <person name="Venkataraman V."/>
            <person name="Vinson J."/>
            <person name="Vo A."/>
            <person name="Wade C."/>
            <person name="Wang S."/>
            <person name="Wangchuk T."/>
            <person name="Wangdi T."/>
            <person name="Whittaker C."/>
            <person name="Wilkinson J."/>
            <person name="Wu Y."/>
            <person name="Wyman D."/>
            <person name="Yadav S."/>
            <person name="Yang S."/>
            <person name="Yang X."/>
            <person name="Yeager S."/>
            <person name="Yee E."/>
            <person name="Young G."/>
            <person name="Zainoun J."/>
            <person name="Zembeck L."/>
            <person name="Zimmer A."/>
            <person name="Zody M."/>
            <person name="Lander E."/>
        </authorList>
    </citation>
    <scope>NUCLEOTIDE SEQUENCE [LARGE SCALE GENOMIC DNA]</scope>
</reference>
<evidence type="ECO:0000256" key="9">
    <source>
        <dbReference type="ARBA" id="ARBA00023242"/>
    </source>
</evidence>
<keyword evidence="5" id="KW-0862">Zinc</keyword>
<evidence type="ECO:0000259" key="11">
    <source>
        <dbReference type="PROSITE" id="PS50157"/>
    </source>
</evidence>
<evidence type="ECO:0000256" key="2">
    <source>
        <dbReference type="ARBA" id="ARBA00022723"/>
    </source>
</evidence>
<evidence type="ECO:0000256" key="1">
    <source>
        <dbReference type="ARBA" id="ARBA00004123"/>
    </source>
</evidence>
<keyword evidence="8" id="KW-0804">Transcription</keyword>
<keyword evidence="4 10" id="KW-0863">Zinc-finger</keyword>
<sequence length="540" mass="62987">MLIDYGITHQKLLAFRDCISVLKKFPQALLDQELAFLREWIIIDMQGTIDPENILDGELDYDCIDINIQPSLSTESYQLSEHSGTSEDALNDNEYIQFGRLNIQLECNETMPADDKSGQYNYPHVTNTMEQYEPGNSCEEGNINGTLELKTDNVNFFSSTEIKQDCVNSKNTFMCSICGRCYSQKLYLRKHMKLHSVDLVCSLCGKELLTMEGMKDHMLGHKGIKNHTCEICAKSFVSRKTLSAHQKLHRFTKPLCTICKREFTQESSLMRHIKNVHQHEKQYICQICGKCFGQDGGLKSHMRVHHGDNECKDCNKNFSDLTSFRRHRRFMHHDYPTRTIACKMCDKKFSTEYTLQKHVKCIHEKKISFVCETCGKNFAYKNSLRMHMAVHTKSKDSRRKKKFKCEICGKEMWTLISLRDHISAVHHGKKNYKCEQCGKEFAFHDSMIIHRNVHLNILKYKCNICSRAFKWRGTLNKHKRLHNGEKPYKCTECKSTFTQKSTLNSHMICQHTKEYPHKCMQCGKGFIKPKELIKHMKIKH</sequence>
<dbReference type="Ensembl" id="ENSCSAVT00000011611.1">
    <property type="protein sequence ID" value="ENSCSAVP00000011478.1"/>
    <property type="gene ID" value="ENSCSAVG00000006729.1"/>
</dbReference>
<dbReference type="STRING" id="51511.ENSCSAVP00000011478"/>
<reference evidence="12" key="2">
    <citation type="submission" date="2025-08" db="UniProtKB">
        <authorList>
            <consortium name="Ensembl"/>
        </authorList>
    </citation>
    <scope>IDENTIFICATION</scope>
</reference>
<dbReference type="Proteomes" id="UP000007875">
    <property type="component" value="Unassembled WGS sequence"/>
</dbReference>
<comment type="subcellular location">
    <subcellularLocation>
        <location evidence="1">Nucleus</location>
    </subcellularLocation>
</comment>
<keyword evidence="7" id="KW-0238">DNA-binding</keyword>
<evidence type="ECO:0000256" key="6">
    <source>
        <dbReference type="ARBA" id="ARBA00023015"/>
    </source>
</evidence>
<feature type="domain" description="C2H2-type" evidence="11">
    <location>
        <begin position="283"/>
        <end position="310"/>
    </location>
</feature>
<dbReference type="PROSITE" id="PS50157">
    <property type="entry name" value="ZINC_FINGER_C2H2_2"/>
    <property type="match status" value="13"/>
</dbReference>
<evidence type="ECO:0000256" key="4">
    <source>
        <dbReference type="ARBA" id="ARBA00022771"/>
    </source>
</evidence>
<dbReference type="eggNOG" id="KOG1721">
    <property type="taxonomic scope" value="Eukaryota"/>
</dbReference>
<keyword evidence="2" id="KW-0479">Metal-binding</keyword>
<dbReference type="FunFam" id="3.30.160.60:FF:000646">
    <property type="entry name" value="Myeloid zinc finger 1"/>
    <property type="match status" value="2"/>
</dbReference>